<accession>A0ACC1IZY9</accession>
<gene>
    <name evidence="1" type="ORF">FBU59_006470</name>
</gene>
<evidence type="ECO:0000313" key="1">
    <source>
        <dbReference type="EMBL" id="KAJ1932149.1"/>
    </source>
</evidence>
<reference evidence="1" key="1">
    <citation type="submission" date="2022-07" db="EMBL/GenBank/DDBJ databases">
        <title>Phylogenomic reconstructions and comparative analyses of Kickxellomycotina fungi.</title>
        <authorList>
            <person name="Reynolds N.K."/>
            <person name="Stajich J.E."/>
            <person name="Barry K."/>
            <person name="Grigoriev I.V."/>
            <person name="Crous P."/>
            <person name="Smith M.E."/>
        </authorList>
    </citation>
    <scope>NUCLEOTIDE SEQUENCE</scope>
    <source>
        <strain evidence="1">NRRL 5244</strain>
    </source>
</reference>
<sequence>PSHIQSARIAKSYRDIAKWLIRHEFFFYFTEDLKLEEQFEERLGIEDRGYWVFARNYRNFLKDRIQNFAHQNNTFDNPELNQMVRDGMPEYHKLEQYVDNQDHESKLK</sequence>
<protein>
    <submittedName>
        <fullName evidence="1">Uncharacterized protein</fullName>
    </submittedName>
</protein>
<comment type="caution">
    <text evidence="1">The sequence shown here is derived from an EMBL/GenBank/DDBJ whole genome shotgun (WGS) entry which is preliminary data.</text>
</comment>
<dbReference type="EMBL" id="JANBPW010005660">
    <property type="protein sequence ID" value="KAJ1932149.1"/>
    <property type="molecule type" value="Genomic_DNA"/>
</dbReference>
<name>A0ACC1IZY9_9FUNG</name>
<proteinExistence type="predicted"/>
<keyword evidence="2" id="KW-1185">Reference proteome</keyword>
<evidence type="ECO:0000313" key="2">
    <source>
        <dbReference type="Proteomes" id="UP001150603"/>
    </source>
</evidence>
<organism evidence="1 2">
    <name type="scientific">Linderina macrospora</name>
    <dbReference type="NCBI Taxonomy" id="4868"/>
    <lineage>
        <taxon>Eukaryota</taxon>
        <taxon>Fungi</taxon>
        <taxon>Fungi incertae sedis</taxon>
        <taxon>Zoopagomycota</taxon>
        <taxon>Kickxellomycotina</taxon>
        <taxon>Kickxellomycetes</taxon>
        <taxon>Kickxellales</taxon>
        <taxon>Kickxellaceae</taxon>
        <taxon>Linderina</taxon>
    </lineage>
</organism>
<feature type="non-terminal residue" evidence="1">
    <location>
        <position position="1"/>
    </location>
</feature>
<dbReference type="Proteomes" id="UP001150603">
    <property type="component" value="Unassembled WGS sequence"/>
</dbReference>